<sequence>MLHVITEIGKPGKHEREKRHFPDAHNQPGPVLPHKPRGRRYIPHSSGKEDEWRPHNQSIQVEYTEAGPDWSSKLKYIPPPDNPEYPAAEIWPNNWKSMRPYPFTYKRSEEEWLFDPDHKRVGLRCFFKGVHKATSSTEGEYTHTMLFGKGRKEELIDKRNSLPEASPGDKSYQVPEYSPSFHSSTSDRSIPRFSMGNSPYSPILKRKADTFIPLMTMRLTKGETYRQKSELLGKHEEIQEVKKLDSWQPAKPIASTIPQLDPNEVAKRY</sequence>
<dbReference type="InterPro" id="IPR029165">
    <property type="entry name" value="SASRP1"/>
</dbReference>
<comment type="caution">
    <text evidence="2">The sequence shown here is derived from an EMBL/GenBank/DDBJ whole genome shotgun (WGS) entry which is preliminary data.</text>
</comment>
<gene>
    <name evidence="2" type="ORF">GSLYS_00016104001</name>
</gene>
<protein>
    <submittedName>
        <fullName evidence="2">Uncharacterized protein</fullName>
    </submittedName>
</protein>
<dbReference type="EMBL" id="CAXITT010000492">
    <property type="protein sequence ID" value="CAL1542570.1"/>
    <property type="molecule type" value="Genomic_DNA"/>
</dbReference>
<dbReference type="AlphaFoldDB" id="A0AAV2IAB8"/>
<evidence type="ECO:0000313" key="3">
    <source>
        <dbReference type="Proteomes" id="UP001497497"/>
    </source>
</evidence>
<proteinExistence type="predicted"/>
<feature type="region of interest" description="Disordered" evidence="1">
    <location>
        <begin position="161"/>
        <end position="194"/>
    </location>
</feature>
<evidence type="ECO:0000256" key="1">
    <source>
        <dbReference type="SAM" id="MobiDB-lite"/>
    </source>
</evidence>
<dbReference type="Proteomes" id="UP001497497">
    <property type="component" value="Unassembled WGS sequence"/>
</dbReference>
<accession>A0AAV2IAB8</accession>
<name>A0AAV2IAB8_LYMST</name>
<evidence type="ECO:0000313" key="2">
    <source>
        <dbReference type="EMBL" id="CAL1542570.1"/>
    </source>
</evidence>
<organism evidence="2 3">
    <name type="scientific">Lymnaea stagnalis</name>
    <name type="common">Great pond snail</name>
    <name type="synonym">Helix stagnalis</name>
    <dbReference type="NCBI Taxonomy" id="6523"/>
    <lineage>
        <taxon>Eukaryota</taxon>
        <taxon>Metazoa</taxon>
        <taxon>Spiralia</taxon>
        <taxon>Lophotrochozoa</taxon>
        <taxon>Mollusca</taxon>
        <taxon>Gastropoda</taxon>
        <taxon>Heterobranchia</taxon>
        <taxon>Euthyneura</taxon>
        <taxon>Panpulmonata</taxon>
        <taxon>Hygrophila</taxon>
        <taxon>Lymnaeoidea</taxon>
        <taxon>Lymnaeidae</taxon>
        <taxon>Lymnaea</taxon>
    </lineage>
</organism>
<feature type="region of interest" description="Disordered" evidence="1">
    <location>
        <begin position="1"/>
        <end position="55"/>
    </location>
</feature>
<reference evidence="2 3" key="1">
    <citation type="submission" date="2024-04" db="EMBL/GenBank/DDBJ databases">
        <authorList>
            <consortium name="Genoscope - CEA"/>
            <person name="William W."/>
        </authorList>
    </citation>
    <scope>NUCLEOTIDE SEQUENCE [LARGE SCALE GENOMIC DNA]</scope>
</reference>
<keyword evidence="3" id="KW-1185">Reference proteome</keyword>
<feature type="compositionally biased region" description="Basic and acidic residues" evidence="1">
    <location>
        <begin position="10"/>
        <end position="23"/>
    </location>
</feature>
<dbReference type="PANTHER" id="PTHR35845">
    <property type="entry name" value="SPERMATOGENESIS-ASSOCIATED SERINE-RICH PROTEIN 1"/>
    <property type="match status" value="1"/>
</dbReference>
<dbReference type="PANTHER" id="PTHR35845:SF1">
    <property type="entry name" value="SPERMATOGENESIS-ASSOCIATED SERINE-RICH PROTEIN 1"/>
    <property type="match status" value="1"/>
</dbReference>
<dbReference type="Pfam" id="PF15160">
    <property type="entry name" value="SASRP1"/>
    <property type="match status" value="1"/>
</dbReference>